<dbReference type="AlphaFoldDB" id="A0A916TYZ7"/>
<proteinExistence type="predicted"/>
<dbReference type="PANTHER" id="PTHR31360">
    <property type="match status" value="1"/>
</dbReference>
<gene>
    <name evidence="1" type="ORF">GCM10011387_03450</name>
</gene>
<keyword evidence="2" id="KW-1185">Reference proteome</keyword>
<evidence type="ECO:0000313" key="2">
    <source>
        <dbReference type="Proteomes" id="UP000651668"/>
    </source>
</evidence>
<name>A0A916TYZ7_9SPHI</name>
<reference evidence="1" key="2">
    <citation type="submission" date="2020-09" db="EMBL/GenBank/DDBJ databases">
        <authorList>
            <person name="Sun Q."/>
            <person name="Zhou Y."/>
        </authorList>
    </citation>
    <scope>NUCLEOTIDE SEQUENCE</scope>
    <source>
        <strain evidence="1">CGMCC 1.15343</strain>
    </source>
</reference>
<evidence type="ECO:0008006" key="3">
    <source>
        <dbReference type="Google" id="ProtNLM"/>
    </source>
</evidence>
<organism evidence="1 2">
    <name type="scientific">Pedobacter quisquiliarum</name>
    <dbReference type="NCBI Taxonomy" id="1834438"/>
    <lineage>
        <taxon>Bacteria</taxon>
        <taxon>Pseudomonadati</taxon>
        <taxon>Bacteroidota</taxon>
        <taxon>Sphingobacteriia</taxon>
        <taxon>Sphingobacteriales</taxon>
        <taxon>Sphingobacteriaceae</taxon>
        <taxon>Pedobacter</taxon>
    </lineage>
</organism>
<evidence type="ECO:0000313" key="1">
    <source>
        <dbReference type="EMBL" id="GGC53229.1"/>
    </source>
</evidence>
<dbReference type="InterPro" id="IPR010686">
    <property type="entry name" value="OBAP-like"/>
</dbReference>
<protein>
    <recommendedName>
        <fullName evidence="3">DUF1264 domain-containing protein</fullName>
    </recommendedName>
</protein>
<dbReference type="EMBL" id="BMIL01000001">
    <property type="protein sequence ID" value="GGC53229.1"/>
    <property type="molecule type" value="Genomic_DNA"/>
</dbReference>
<dbReference type="Proteomes" id="UP000651668">
    <property type="component" value="Unassembled WGS sequence"/>
</dbReference>
<comment type="caution">
    <text evidence="1">The sequence shown here is derived from an EMBL/GenBank/DDBJ whole genome shotgun (WGS) entry which is preliminary data.</text>
</comment>
<reference evidence="1" key="1">
    <citation type="journal article" date="2014" name="Int. J. Syst. Evol. Microbiol.">
        <title>Complete genome sequence of Corynebacterium casei LMG S-19264T (=DSM 44701T), isolated from a smear-ripened cheese.</title>
        <authorList>
            <consortium name="US DOE Joint Genome Institute (JGI-PGF)"/>
            <person name="Walter F."/>
            <person name="Albersmeier A."/>
            <person name="Kalinowski J."/>
            <person name="Ruckert C."/>
        </authorList>
    </citation>
    <scope>NUCLEOTIDE SEQUENCE</scope>
    <source>
        <strain evidence="1">CGMCC 1.15343</strain>
    </source>
</reference>
<dbReference type="PROSITE" id="PS51257">
    <property type="entry name" value="PROKAR_LIPOPROTEIN"/>
    <property type="match status" value="1"/>
</dbReference>
<dbReference type="PANTHER" id="PTHR31360:SF0">
    <property type="entry name" value="OIL BODY-ASSOCIATED PROTEIN 1B"/>
    <property type="match status" value="1"/>
</dbReference>
<dbReference type="Pfam" id="PF06884">
    <property type="entry name" value="DUF1264"/>
    <property type="match status" value="1"/>
</dbReference>
<accession>A0A916TYZ7</accession>
<sequence>MVEPLKTGFMNTIRTLTYLMIGAIGLSSCGGGNTPSNVTAPGDEKSTKDKVLNTGADLLQDKSPLRKFNAYLDGFHFYNGNINAQMEAHHYVNQLNEDVYQAIIFDGNEGSPKIMGIEYIITAKLFKTLSAEEKKLWHSHVHEVKSGTLIAPGIPEVAEYELMEKLVNTYGKTIHTWHTDQERTLPVGSPMIMMGFTKDGQLHKELVDARDKRFNVSSAENRKKRADIKALPIDPMADAWQKGEIRQFVISNKADSAQHKHQGQPTPAEHH</sequence>